<organism evidence="3 4">
    <name type="scientific">Aspergillus calidoustus</name>
    <dbReference type="NCBI Taxonomy" id="454130"/>
    <lineage>
        <taxon>Eukaryota</taxon>
        <taxon>Fungi</taxon>
        <taxon>Dikarya</taxon>
        <taxon>Ascomycota</taxon>
        <taxon>Pezizomycotina</taxon>
        <taxon>Eurotiomycetes</taxon>
        <taxon>Eurotiomycetidae</taxon>
        <taxon>Eurotiales</taxon>
        <taxon>Aspergillaceae</taxon>
        <taxon>Aspergillus</taxon>
        <taxon>Aspergillus subgen. Nidulantes</taxon>
    </lineage>
</organism>
<accession>A0A0U5G6L8</accession>
<dbReference type="EMBL" id="CDMC01000008">
    <property type="protein sequence ID" value="CEL06839.1"/>
    <property type="molecule type" value="Genomic_DNA"/>
</dbReference>
<dbReference type="OMA" id="IGSECAD"/>
<evidence type="ECO:0000313" key="4">
    <source>
        <dbReference type="Proteomes" id="UP000054771"/>
    </source>
</evidence>
<sequence length="340" mass="36339">MRTTNSVFTLFLVASATAGANAQSCDYSKESNCINPQTNGTKTFEFEPLFPSQASLVYAVDSLSSDELQYSTIEDATEAQRIAFWVQYPEVHVDNEDLVISQVGMLFSNASQTVKGDNGGCDGIIGSECADNLKDVLKWGILRHLAEGQNASLYQTLDDLYAKPLTNLSCPGDLFDDSPLYPTVAGNGSYGRALAIEATFNNTLGWMTPELLPTGNATSTYSAPIDRARSYSAQLDKIGVGILARVPVYLEPVLNWQTMEYEGEKNVTFEEIDVEFVCLSAGDAGDSESQDESQSQSGDDESGSGGAGAEDDDDENSAARVSGFVLPIVVAGLAVVSGLF</sequence>
<dbReference type="OrthoDB" id="4481775at2759"/>
<feature type="signal peptide" evidence="2">
    <location>
        <begin position="1"/>
        <end position="22"/>
    </location>
</feature>
<feature type="chain" id="PRO_5006857570" description="GPI anchored protein" evidence="2">
    <location>
        <begin position="23"/>
        <end position="340"/>
    </location>
</feature>
<proteinExistence type="predicted"/>
<name>A0A0U5G6L8_ASPCI</name>
<evidence type="ECO:0000256" key="2">
    <source>
        <dbReference type="SAM" id="SignalP"/>
    </source>
</evidence>
<feature type="region of interest" description="Disordered" evidence="1">
    <location>
        <begin position="283"/>
        <end position="316"/>
    </location>
</feature>
<keyword evidence="4" id="KW-1185">Reference proteome</keyword>
<reference evidence="4" key="1">
    <citation type="journal article" date="2016" name="Genome Announc.">
        <title>Draft genome sequences of fungus Aspergillus calidoustus.</title>
        <authorList>
            <person name="Horn F."/>
            <person name="Linde J."/>
            <person name="Mattern D.J."/>
            <person name="Walther G."/>
            <person name="Guthke R."/>
            <person name="Scherlach K."/>
            <person name="Martin K."/>
            <person name="Brakhage A.A."/>
            <person name="Petzke L."/>
            <person name="Valiante V."/>
        </authorList>
    </citation>
    <scope>NUCLEOTIDE SEQUENCE [LARGE SCALE GENOMIC DNA]</scope>
    <source>
        <strain evidence="4">SF006504</strain>
    </source>
</reference>
<dbReference type="Proteomes" id="UP000054771">
    <property type="component" value="Unassembled WGS sequence"/>
</dbReference>
<evidence type="ECO:0008006" key="5">
    <source>
        <dbReference type="Google" id="ProtNLM"/>
    </source>
</evidence>
<evidence type="ECO:0000313" key="3">
    <source>
        <dbReference type="EMBL" id="CEL06839.1"/>
    </source>
</evidence>
<protein>
    <recommendedName>
        <fullName evidence="5">GPI anchored protein</fullName>
    </recommendedName>
</protein>
<keyword evidence="2" id="KW-0732">Signal</keyword>
<evidence type="ECO:0000256" key="1">
    <source>
        <dbReference type="SAM" id="MobiDB-lite"/>
    </source>
</evidence>
<dbReference type="AlphaFoldDB" id="A0A0U5G6L8"/>
<gene>
    <name evidence="3" type="ORF">ASPCAL10011</name>
</gene>